<feature type="transmembrane region" description="Helical" evidence="7">
    <location>
        <begin position="812"/>
        <end position="832"/>
    </location>
</feature>
<dbReference type="Pfam" id="PF12704">
    <property type="entry name" value="MacB_PCD"/>
    <property type="match status" value="1"/>
</dbReference>
<dbReference type="Pfam" id="PF02687">
    <property type="entry name" value="FtsX"/>
    <property type="match status" value="2"/>
</dbReference>
<evidence type="ECO:0000256" key="7">
    <source>
        <dbReference type="SAM" id="Phobius"/>
    </source>
</evidence>
<feature type="transmembrane region" description="Helical" evidence="7">
    <location>
        <begin position="20"/>
        <end position="43"/>
    </location>
</feature>
<feature type="domain" description="ABC3 transporter permease C-terminal" evidence="8">
    <location>
        <begin position="254"/>
        <end position="376"/>
    </location>
</feature>
<comment type="subcellular location">
    <subcellularLocation>
        <location evidence="1">Cell membrane</location>
        <topology evidence="1">Multi-pass membrane protein</topology>
    </subcellularLocation>
</comment>
<keyword evidence="11" id="KW-1185">Reference proteome</keyword>
<dbReference type="PANTHER" id="PTHR30572">
    <property type="entry name" value="MEMBRANE COMPONENT OF TRANSPORTER-RELATED"/>
    <property type="match status" value="1"/>
</dbReference>
<dbReference type="InterPro" id="IPR050250">
    <property type="entry name" value="Macrolide_Exporter_MacB"/>
</dbReference>
<evidence type="ECO:0000256" key="1">
    <source>
        <dbReference type="ARBA" id="ARBA00004651"/>
    </source>
</evidence>
<reference evidence="10 11" key="1">
    <citation type="submission" date="2021-06" db="EMBL/GenBank/DDBJ databases">
        <authorList>
            <person name="Sun Q."/>
            <person name="Li D."/>
        </authorList>
    </citation>
    <scope>NUCLEOTIDE SEQUENCE [LARGE SCALE GENOMIC DNA]</scope>
    <source>
        <strain evidence="10 11">MSJ-4</strain>
    </source>
</reference>
<feature type="transmembrane region" description="Helical" evidence="7">
    <location>
        <begin position="719"/>
        <end position="748"/>
    </location>
</feature>
<feature type="transmembrane region" description="Helical" evidence="7">
    <location>
        <begin position="344"/>
        <end position="364"/>
    </location>
</feature>
<proteinExistence type="inferred from homology"/>
<keyword evidence="2" id="KW-1003">Cell membrane</keyword>
<dbReference type="InterPro" id="IPR025857">
    <property type="entry name" value="MacB_PCD"/>
</dbReference>
<organism evidence="10 11">
    <name type="scientific">Clostridium simiarum</name>
    <dbReference type="NCBI Taxonomy" id="2841506"/>
    <lineage>
        <taxon>Bacteria</taxon>
        <taxon>Bacillati</taxon>
        <taxon>Bacillota</taxon>
        <taxon>Clostridia</taxon>
        <taxon>Eubacteriales</taxon>
        <taxon>Clostridiaceae</taxon>
        <taxon>Clostridium</taxon>
    </lineage>
</organism>
<comment type="similarity">
    <text evidence="6">Belongs to the ABC-4 integral membrane protein family.</text>
</comment>
<sequence length="850" mass="96777">MKSYNEITLRYLKGNKKRTILTIIGIILAVSLFSGIGTFFYSLNDGLIEEERKNTGNFEVIYSKVKGEKLKTLSSNFEILDFGISKDSTDIFNIKGFDEEYKIYLSYYNSKAFYNTFNGKLVDGEEPKNQDEIIIGKKSSKRLDKNLGDYINLKLENRESRYKIVGYYDDNEDAPTKNYIAITFINESYIDKDENYSVYANLKEKKDKRGVGKKVGNSIGLSEEDIRFNDGLLRLMLQDKNQLFNDSMYKMLAVILSIIVICTVAVIYNSFNISVAERINQFGILRCIGATPSKIRRLVFKEGFIMCIIAIPIGIIAGYLGIYTTIKLMNKSEFFIFNFSKVGFYPQVIVISIVLSVLTVILSVMGPAITASKIAPIEAVRNSAKLKKERFKRRNPRFTRLLFGIEGAVAYKNIRRNNKRFLITVFSLTVSLVMFVVFTSLARLSKDVGNQFFIDMPVEATIESYEALNKDMIKNIEEKDEIKEIVSPITKKGDLYIEDSYLREEYYKNTGAPKPETYNIDGKNYVALKKVSYGSYDSISLEEIKKHIIEGKIDEKDLNNGGVVLIDRNIVINQNKETGQKVIENITKYKVGDKIRIPKVEHTFQGEENSEGDSIDFEKENREAIEKNNFIEATIVAIADRDPFNKKLSHNSINLIFSRDYFKKSFGDYPIKNLGLRFKDRASRDNIYEYLENLSEEYGVEYVDVYSLKEKTEGASKQIYVFIYGFIIIVTTIALVNIINTITTGLLLRKNEFATLSAIGMTKSQLEKMVALEGILYGIITSIFGTVISYGLYKLLLKSSSAFVEINTKLPIDVFLAGAIAIILITLIASMIPLRKLKNMNIVENIRAQE</sequence>
<feature type="transmembrane region" description="Helical" evidence="7">
    <location>
        <begin position="421"/>
        <end position="442"/>
    </location>
</feature>
<feature type="transmembrane region" description="Helical" evidence="7">
    <location>
        <begin position="769"/>
        <end position="792"/>
    </location>
</feature>
<dbReference type="EMBL" id="JAHLQL010000002">
    <property type="protein sequence ID" value="MBU5591927.1"/>
    <property type="molecule type" value="Genomic_DNA"/>
</dbReference>
<dbReference type="RefSeq" id="WP_216456841.1">
    <property type="nucleotide sequence ID" value="NZ_JAHLQL010000002.1"/>
</dbReference>
<accession>A0ABS6F0A5</accession>
<keyword evidence="3 7" id="KW-0812">Transmembrane</keyword>
<protein>
    <submittedName>
        <fullName evidence="10">FtsX-like permease family protein</fullName>
    </submittedName>
</protein>
<dbReference type="PANTHER" id="PTHR30572:SF4">
    <property type="entry name" value="ABC TRANSPORTER PERMEASE YTRF"/>
    <property type="match status" value="1"/>
</dbReference>
<evidence type="ECO:0000256" key="5">
    <source>
        <dbReference type="ARBA" id="ARBA00023136"/>
    </source>
</evidence>
<keyword evidence="5 7" id="KW-0472">Membrane</keyword>
<feature type="domain" description="ABC3 transporter permease C-terminal" evidence="8">
    <location>
        <begin position="726"/>
        <end position="842"/>
    </location>
</feature>
<evidence type="ECO:0000256" key="4">
    <source>
        <dbReference type="ARBA" id="ARBA00022989"/>
    </source>
</evidence>
<feature type="transmembrane region" description="Helical" evidence="7">
    <location>
        <begin position="248"/>
        <end position="268"/>
    </location>
</feature>
<evidence type="ECO:0000259" key="8">
    <source>
        <dbReference type="Pfam" id="PF02687"/>
    </source>
</evidence>
<feature type="domain" description="MacB-like periplasmic core" evidence="9">
    <location>
        <begin position="19"/>
        <end position="208"/>
    </location>
</feature>
<evidence type="ECO:0000313" key="11">
    <source>
        <dbReference type="Proteomes" id="UP000736583"/>
    </source>
</evidence>
<keyword evidence="4 7" id="KW-1133">Transmembrane helix</keyword>
<comment type="caution">
    <text evidence="10">The sequence shown here is derived from an EMBL/GenBank/DDBJ whole genome shotgun (WGS) entry which is preliminary data.</text>
</comment>
<evidence type="ECO:0000259" key="9">
    <source>
        <dbReference type="Pfam" id="PF12704"/>
    </source>
</evidence>
<gene>
    <name evidence="10" type="ORF">KQI89_09120</name>
</gene>
<name>A0ABS6F0A5_9CLOT</name>
<evidence type="ECO:0000256" key="6">
    <source>
        <dbReference type="ARBA" id="ARBA00038076"/>
    </source>
</evidence>
<evidence type="ECO:0000256" key="2">
    <source>
        <dbReference type="ARBA" id="ARBA00022475"/>
    </source>
</evidence>
<feature type="transmembrane region" description="Helical" evidence="7">
    <location>
        <begin position="303"/>
        <end position="324"/>
    </location>
</feature>
<dbReference type="Proteomes" id="UP000736583">
    <property type="component" value="Unassembled WGS sequence"/>
</dbReference>
<dbReference type="InterPro" id="IPR003838">
    <property type="entry name" value="ABC3_permease_C"/>
</dbReference>
<evidence type="ECO:0000256" key="3">
    <source>
        <dbReference type="ARBA" id="ARBA00022692"/>
    </source>
</evidence>
<evidence type="ECO:0000313" key="10">
    <source>
        <dbReference type="EMBL" id="MBU5591927.1"/>
    </source>
</evidence>